<dbReference type="PANTHER" id="PTHR37540">
    <property type="entry name" value="TRANSCRIPTION FACTOR (ACR-2), PUTATIVE-RELATED-RELATED"/>
    <property type="match status" value="1"/>
</dbReference>
<dbReference type="Proteomes" id="UP001595075">
    <property type="component" value="Unassembled WGS sequence"/>
</dbReference>
<protein>
    <recommendedName>
        <fullName evidence="4">Transcription factor domain-containing protein</fullName>
    </recommendedName>
</protein>
<evidence type="ECO:0008006" key="4">
    <source>
        <dbReference type="Google" id="ProtNLM"/>
    </source>
</evidence>
<name>A0ABR4BSU1_9HELO</name>
<organism evidence="2 3">
    <name type="scientific">Oculimacula yallundae</name>
    <dbReference type="NCBI Taxonomy" id="86028"/>
    <lineage>
        <taxon>Eukaryota</taxon>
        <taxon>Fungi</taxon>
        <taxon>Dikarya</taxon>
        <taxon>Ascomycota</taxon>
        <taxon>Pezizomycotina</taxon>
        <taxon>Leotiomycetes</taxon>
        <taxon>Helotiales</taxon>
        <taxon>Ploettnerulaceae</taxon>
        <taxon>Oculimacula</taxon>
    </lineage>
</organism>
<evidence type="ECO:0000313" key="3">
    <source>
        <dbReference type="Proteomes" id="UP001595075"/>
    </source>
</evidence>
<sequence>MATTAPRDSPKFSFFHMDMQSTLYGPEDEVPPTVAMPISDKNLVFVHLNEVTGPTQDVSTRHKVRAHVMRDFQRKKHKNAKPNKSNKRPILPNHDASFQSSTFEGTEEADSKLPPNEQATQIQETTVLARLPDPQVIGMLEPFNVLPISGSPRLQLLVHHYNTYLINTLIPVNPKDKWFNYALTDPAMFHATIMHAAMHQRVVNGGTDHGEQVQLKRDTIKMVTQRLEDPVLSRSDFTIGAVVCLVLLEVRLFRKRQTSNINVDQQNQEGNLELSNIHMSGLQKMIALRGGVEKLGLAGVLRRKILWGDLLNVTLSGGEPRFNMAPTIDHPLVDFVPFTTVNAAVPNNNAFDSIQSLSQGSCTCSIQFSTILASLRKISSQSNLEGDVTGSLSDGIYLAERHLFYLLKNMDKFSTLHSPTCSSLGAACFIATQMYLYHTLRDFPFEVPIFQTFLQRLNVQLWDESKESVSIFWQGKEQMLLWVLTLGALSSVGDSKLRYIYTEKIRQVCRIMNVTHLEELTSRLSGVVWRDSGRDLNLVGLWNEVQGGLGYGTLGLEVLVLGRNLPVEANTGLSTEYEHGS</sequence>
<feature type="compositionally biased region" description="Basic residues" evidence="1">
    <location>
        <begin position="72"/>
        <end position="87"/>
    </location>
</feature>
<dbReference type="EMBL" id="JAZHXI010000021">
    <property type="protein sequence ID" value="KAL2060718.1"/>
    <property type="molecule type" value="Genomic_DNA"/>
</dbReference>
<dbReference type="PANTHER" id="PTHR37540:SF5">
    <property type="entry name" value="TRANSCRIPTION FACTOR DOMAIN-CONTAINING PROTEIN"/>
    <property type="match status" value="1"/>
</dbReference>
<gene>
    <name evidence="2" type="ORF">VTL71DRAFT_9359</name>
</gene>
<accession>A0ABR4BSU1</accession>
<feature type="region of interest" description="Disordered" evidence="1">
    <location>
        <begin position="72"/>
        <end position="116"/>
    </location>
</feature>
<comment type="caution">
    <text evidence="2">The sequence shown here is derived from an EMBL/GenBank/DDBJ whole genome shotgun (WGS) entry which is preliminary data.</text>
</comment>
<evidence type="ECO:0000256" key="1">
    <source>
        <dbReference type="SAM" id="MobiDB-lite"/>
    </source>
</evidence>
<reference evidence="2 3" key="1">
    <citation type="journal article" date="2024" name="Commun. Biol.">
        <title>Comparative genomic analysis of thermophilic fungi reveals convergent evolutionary adaptations and gene losses.</title>
        <authorList>
            <person name="Steindorff A.S."/>
            <person name="Aguilar-Pontes M.V."/>
            <person name="Robinson A.J."/>
            <person name="Andreopoulos B."/>
            <person name="LaButti K."/>
            <person name="Kuo A."/>
            <person name="Mondo S."/>
            <person name="Riley R."/>
            <person name="Otillar R."/>
            <person name="Haridas S."/>
            <person name="Lipzen A."/>
            <person name="Grimwood J."/>
            <person name="Schmutz J."/>
            <person name="Clum A."/>
            <person name="Reid I.D."/>
            <person name="Moisan M.C."/>
            <person name="Butler G."/>
            <person name="Nguyen T.T.M."/>
            <person name="Dewar K."/>
            <person name="Conant G."/>
            <person name="Drula E."/>
            <person name="Henrissat B."/>
            <person name="Hansel C."/>
            <person name="Singer S."/>
            <person name="Hutchinson M.I."/>
            <person name="de Vries R.P."/>
            <person name="Natvig D.O."/>
            <person name="Powell A.J."/>
            <person name="Tsang A."/>
            <person name="Grigoriev I.V."/>
        </authorList>
    </citation>
    <scope>NUCLEOTIDE SEQUENCE [LARGE SCALE GENOMIC DNA]</scope>
    <source>
        <strain evidence="2 3">CBS 494.80</strain>
    </source>
</reference>
<dbReference type="InterPro" id="IPR021858">
    <property type="entry name" value="Fun_TF"/>
</dbReference>
<proteinExistence type="predicted"/>
<evidence type="ECO:0000313" key="2">
    <source>
        <dbReference type="EMBL" id="KAL2060718.1"/>
    </source>
</evidence>
<dbReference type="Pfam" id="PF11951">
    <property type="entry name" value="Fungal_trans_2"/>
    <property type="match status" value="1"/>
</dbReference>
<keyword evidence="3" id="KW-1185">Reference proteome</keyword>